<reference evidence="1 2" key="1">
    <citation type="submission" date="2018-01" db="EMBL/GenBank/DDBJ databases">
        <title>Metagenomic assembled genomes from two thermal pools in the Uzon Caldera, Kamchatka, Russia.</title>
        <authorList>
            <person name="Wilkins L."/>
            <person name="Ettinger C."/>
        </authorList>
    </citation>
    <scope>NUCLEOTIDE SEQUENCE [LARGE SCALE GENOMIC DNA]</scope>
    <source>
        <strain evidence="1">ARK-10</strain>
    </source>
</reference>
<evidence type="ECO:0000313" key="1">
    <source>
        <dbReference type="EMBL" id="PMP82829.1"/>
    </source>
</evidence>
<dbReference type="EMBL" id="PNIX01000170">
    <property type="protein sequence ID" value="PMP82829.1"/>
    <property type="molecule type" value="Genomic_DNA"/>
</dbReference>
<comment type="caution">
    <text evidence="1">The sequence shown here is derived from an EMBL/GenBank/DDBJ whole genome shotgun (WGS) entry which is preliminary data.</text>
</comment>
<evidence type="ECO:0000313" key="2">
    <source>
        <dbReference type="Proteomes" id="UP000236910"/>
    </source>
</evidence>
<dbReference type="AlphaFoldDB" id="A0A2J6X782"/>
<sequence>MPEKKYGKPARPFELWNIGNYETVYWRDRQDEYLAFMLKLYQAQPLTGFKYLHGRKGERAVHIGPLNAPVTMEEIEKVVIECRANNFNKADVLGWEWGYEVNELAKELARKNGVNLKLVQIPSVNEIKSSLVGFDLQLLKVPDQVIEKELAKYIKFPEVAYLEIETKTKGNEVTLKITDFQLPPTAELAEIASKVKDSRELIDYWAIDWDYKGDTFHNQWQSFRTKKNPKVDYEAKHKYDVAGEYQIMVKVVDVFGNDTNKVLKVRIK</sequence>
<protein>
    <recommendedName>
        <fullName evidence="3">PKD domain-containing protein</fullName>
    </recommendedName>
</protein>
<organism evidence="1 2">
    <name type="scientific">Caldisericum exile</name>
    <dbReference type="NCBI Taxonomy" id="693075"/>
    <lineage>
        <taxon>Bacteria</taxon>
        <taxon>Pseudomonadati</taxon>
        <taxon>Caldisericota/Cryosericota group</taxon>
        <taxon>Caldisericota</taxon>
        <taxon>Caldisericia</taxon>
        <taxon>Caldisericales</taxon>
        <taxon>Caldisericaceae</taxon>
        <taxon>Caldisericum</taxon>
    </lineage>
</organism>
<accession>A0A2J6X782</accession>
<dbReference type="Proteomes" id="UP000236910">
    <property type="component" value="Unassembled WGS sequence"/>
</dbReference>
<proteinExistence type="predicted"/>
<evidence type="ECO:0008006" key="3">
    <source>
        <dbReference type="Google" id="ProtNLM"/>
    </source>
</evidence>
<gene>
    <name evidence="1" type="ORF">C0175_02925</name>
</gene>
<name>A0A2J6X782_9BACT</name>